<feature type="compositionally biased region" description="Low complexity" evidence="3">
    <location>
        <begin position="459"/>
        <end position="485"/>
    </location>
</feature>
<evidence type="ECO:0000256" key="2">
    <source>
        <dbReference type="ARBA" id="ARBA00023242"/>
    </source>
</evidence>
<keyword evidence="2" id="KW-0539">Nucleus</keyword>
<sequence length="761" mass="85727">MLQDTSAKSAGKKATDKKVQKRKIVPENGDPASKRPKRAAACTDFKEKSVCISDKDSIVESKKDMGVDDEIVDVRLTCENDEGRLNRRLNDFVLHNSEGLPQPLEIFEVNDMFIIGLILPFGEISDKEKEKSVRCEGFGQVYKKLSKSSSRNPDLSLDLLLAGVVRSMSGSKIFSRGASIKDFVISHGDFIYNQLIGLDETSKNDQVFVGLPVLAALRDESSMHENIGQEISAFSSGTLTIDSRLVSLELLPMKPCANIDVTIFCSGVMTVDDGSGFCLDVDLSQSTSGSSSGVNADGIPIFLSSIKEMMIEFGSLMVFISIRADMAWYRLGNHQSNIFLGMNHLGMNQNTEHRTERVTISIITLLKEQSRVSRLSFNDVVRRVFEFKKDNCAFISTDLATVERYIVVHGHIILQLFAEFPDEKIKNVHLWLALPIKWRRDVIQNEEENKDDDADADANGDVGADADANGDVGADANANGDASVGAEEDNSKETKKSPSVSRQSRHCSKEEVRWDVEPIIKTGSSEPFYKQAFVHGEVDVVEQAIFIDIANEKEVFLTNNYGDFELENVKHIVVVNIRVRPWGYQHWKANANMDKLARAEAEEWKRKGLPIKYYCKSLLYFPERGAVFNLPFDTLALGSGFCHSCQVKDVERDREIFKVDPLSTCFVYMGTEYSLHDYVYVSPHEFILERDEIEYFKSGRNIGLKPYVVCQVLEIIVPKGHKKVEKESTQIKVRIFFRPEDITYEKAYVELIDRWSWPRGG</sequence>
<accession>A0A6A2XC12</accession>
<dbReference type="InterPro" id="IPR022702">
    <property type="entry name" value="Cytosine_MeTrfase1_RFD"/>
</dbReference>
<feature type="compositionally biased region" description="Acidic residues" evidence="3">
    <location>
        <begin position="447"/>
        <end position="458"/>
    </location>
</feature>
<evidence type="ECO:0000256" key="3">
    <source>
        <dbReference type="SAM" id="MobiDB-lite"/>
    </source>
</evidence>
<feature type="domain" description="RFTS" evidence="4">
    <location>
        <begin position="82"/>
        <end position="141"/>
    </location>
</feature>
<dbReference type="EMBL" id="VEPZ02001774">
    <property type="protein sequence ID" value="KAE8655929.1"/>
    <property type="molecule type" value="Genomic_DNA"/>
</dbReference>
<reference evidence="5" key="1">
    <citation type="submission" date="2019-09" db="EMBL/GenBank/DDBJ databases">
        <title>Draft genome information of white flower Hibiscus syriacus.</title>
        <authorList>
            <person name="Kim Y.-M."/>
        </authorList>
    </citation>
    <scope>NUCLEOTIDE SEQUENCE [LARGE SCALE GENOMIC DNA]</scope>
    <source>
        <strain evidence="5">YM2019G1</strain>
    </source>
</reference>
<dbReference type="InterPro" id="IPR043151">
    <property type="entry name" value="BAH_sf"/>
</dbReference>
<name>A0A6A2XC12_HIBSY</name>
<feature type="region of interest" description="Disordered" evidence="3">
    <location>
        <begin position="1"/>
        <end position="39"/>
    </location>
</feature>
<evidence type="ECO:0000256" key="1">
    <source>
        <dbReference type="ARBA" id="ARBA00004123"/>
    </source>
</evidence>
<keyword evidence="6" id="KW-1185">Reference proteome</keyword>
<feature type="domain" description="RFTS" evidence="4">
    <location>
        <begin position="242"/>
        <end position="386"/>
    </location>
</feature>
<comment type="caution">
    <text evidence="5">The sequence shown here is derived from an EMBL/GenBank/DDBJ whole genome shotgun (WGS) entry which is preliminary data.</text>
</comment>
<organism evidence="5 6">
    <name type="scientific">Hibiscus syriacus</name>
    <name type="common">Rose of Sharon</name>
    <dbReference type="NCBI Taxonomy" id="106335"/>
    <lineage>
        <taxon>Eukaryota</taxon>
        <taxon>Viridiplantae</taxon>
        <taxon>Streptophyta</taxon>
        <taxon>Embryophyta</taxon>
        <taxon>Tracheophyta</taxon>
        <taxon>Spermatophyta</taxon>
        <taxon>Magnoliopsida</taxon>
        <taxon>eudicotyledons</taxon>
        <taxon>Gunneridae</taxon>
        <taxon>Pentapetalae</taxon>
        <taxon>rosids</taxon>
        <taxon>malvids</taxon>
        <taxon>Malvales</taxon>
        <taxon>Malvaceae</taxon>
        <taxon>Malvoideae</taxon>
        <taxon>Hibiscus</taxon>
    </lineage>
</organism>
<feature type="region of interest" description="Disordered" evidence="3">
    <location>
        <begin position="447"/>
        <end position="508"/>
    </location>
</feature>
<comment type="subcellular location">
    <subcellularLocation>
        <location evidence="1">Nucleus</location>
    </subcellularLocation>
</comment>
<dbReference type="AlphaFoldDB" id="A0A6A2XC12"/>
<dbReference type="GO" id="GO:0005634">
    <property type="term" value="C:nucleus"/>
    <property type="evidence" value="ECO:0007669"/>
    <property type="project" value="UniProtKB-SubCell"/>
</dbReference>
<gene>
    <name evidence="5" type="ORF">F3Y22_tig00117016pilonHSYRG00689</name>
</gene>
<dbReference type="Proteomes" id="UP000436088">
    <property type="component" value="Unassembled WGS sequence"/>
</dbReference>
<proteinExistence type="predicted"/>
<dbReference type="Pfam" id="PF12047">
    <property type="entry name" value="DNMT1-RFD"/>
    <property type="match status" value="2"/>
</dbReference>
<evidence type="ECO:0000259" key="4">
    <source>
        <dbReference type="Pfam" id="PF12047"/>
    </source>
</evidence>
<evidence type="ECO:0000313" key="5">
    <source>
        <dbReference type="EMBL" id="KAE8655929.1"/>
    </source>
</evidence>
<protein>
    <recommendedName>
        <fullName evidence="4">RFTS domain-containing protein</fullName>
    </recommendedName>
</protein>
<dbReference type="Gene3D" id="2.30.30.490">
    <property type="match status" value="2"/>
</dbReference>
<evidence type="ECO:0000313" key="6">
    <source>
        <dbReference type="Proteomes" id="UP000436088"/>
    </source>
</evidence>